<dbReference type="AlphaFoldDB" id="A0A9W5WVC8"/>
<evidence type="ECO:0000313" key="3">
    <source>
        <dbReference type="Proteomes" id="UP001057455"/>
    </source>
</evidence>
<reference evidence="2" key="1">
    <citation type="submission" date="2019-12" db="EMBL/GenBank/DDBJ databases">
        <title>Genome sequence of Babesia ovis.</title>
        <authorList>
            <person name="Yamagishi J."/>
            <person name="Sevinc F."/>
            <person name="Xuan X."/>
        </authorList>
    </citation>
    <scope>NUCLEOTIDE SEQUENCE</scope>
    <source>
        <strain evidence="2">Selcuk</strain>
    </source>
</reference>
<organism evidence="2 3">
    <name type="scientific">Babesia ovis</name>
    <dbReference type="NCBI Taxonomy" id="5869"/>
    <lineage>
        <taxon>Eukaryota</taxon>
        <taxon>Sar</taxon>
        <taxon>Alveolata</taxon>
        <taxon>Apicomplexa</taxon>
        <taxon>Aconoidasida</taxon>
        <taxon>Piroplasmida</taxon>
        <taxon>Babesiidae</taxon>
        <taxon>Babesia</taxon>
    </lineage>
</organism>
<evidence type="ECO:0000313" key="2">
    <source>
        <dbReference type="EMBL" id="GFE54915.1"/>
    </source>
</evidence>
<name>A0A9W5WVC8_BABOV</name>
<gene>
    <name evidence="2" type="ORF">BaOVIS_023190</name>
</gene>
<proteinExistence type="predicted"/>
<feature type="compositionally biased region" description="Polar residues" evidence="1">
    <location>
        <begin position="222"/>
        <end position="235"/>
    </location>
</feature>
<dbReference type="EMBL" id="BLIY01000017">
    <property type="protein sequence ID" value="GFE54915.1"/>
    <property type="molecule type" value="Genomic_DNA"/>
</dbReference>
<accession>A0A9W5WVC8</accession>
<evidence type="ECO:0000256" key="1">
    <source>
        <dbReference type="SAM" id="MobiDB-lite"/>
    </source>
</evidence>
<feature type="region of interest" description="Disordered" evidence="1">
    <location>
        <begin position="206"/>
        <end position="235"/>
    </location>
</feature>
<protein>
    <submittedName>
        <fullName evidence="2">Uncharacterized protein</fullName>
    </submittedName>
</protein>
<dbReference type="Proteomes" id="UP001057455">
    <property type="component" value="Unassembled WGS sequence"/>
</dbReference>
<comment type="caution">
    <text evidence="2">The sequence shown here is derived from an EMBL/GenBank/DDBJ whole genome shotgun (WGS) entry which is preliminary data.</text>
</comment>
<dbReference type="OrthoDB" id="361925at2759"/>
<keyword evidence="3" id="KW-1185">Reference proteome</keyword>
<sequence>MGGHTMIHTGTDDLSNKLRQHAVYLVEQCDILSCCGILYGMDKLKLCDDHMLGMYKSQVINTMGCATQAYPLVVLLKLYSNHGDGPVARLLLQELVKQFDDISPQGLVVVALAALRLQRETVHQEVELVPILLQTSKRLGDMDLKSLVQLYSGLSRSTRNSSTDGLLDDIAEVLIQKIDGLTLQQAAVVLSTVAIRWKGGSHNTNFVTDNHANSSSTSTSTNMGKHSISSSSTGNNPIIIGEMGASVDIHSTIATKTGPAHSATNGDRDITAGHANSHHLVRAIVKALENRTLSAKPQQMLYLLSALLRLELKQSRLVTQVAQEVMQVEELSVSDVANLVYLTGKWKLEQVSTKWLFVQVNRILEQAANRDDPQHNTDNGSLLREMATIAYGLVLLNQGSGKGHLDGTPYIQRCVNVAQDIINNTGNYDPKAIEMIQQAVNSIK</sequence>